<name>A0A139HMH1_9PEZI</name>
<dbReference type="Proteomes" id="UP000070133">
    <property type="component" value="Unassembled WGS sequence"/>
</dbReference>
<feature type="domain" description="DSBA-like thioredoxin" evidence="1">
    <location>
        <begin position="7"/>
        <end position="216"/>
    </location>
</feature>
<dbReference type="SUPFAM" id="SSF52833">
    <property type="entry name" value="Thioredoxin-like"/>
    <property type="match status" value="1"/>
</dbReference>
<dbReference type="EMBL" id="LFZN01000029">
    <property type="protein sequence ID" value="KXT03577.1"/>
    <property type="molecule type" value="Genomic_DNA"/>
</dbReference>
<proteinExistence type="predicted"/>
<dbReference type="GO" id="GO:0016491">
    <property type="term" value="F:oxidoreductase activity"/>
    <property type="evidence" value="ECO:0007669"/>
    <property type="project" value="InterPro"/>
</dbReference>
<dbReference type="AlphaFoldDB" id="A0A139HMH1"/>
<dbReference type="InterPro" id="IPR001853">
    <property type="entry name" value="DSBA-like_thioredoxin_dom"/>
</dbReference>
<accession>A0A139HMH1</accession>
<dbReference type="OrthoDB" id="306304at2759"/>
<dbReference type="CDD" id="cd03024">
    <property type="entry name" value="DsbA_FrnE"/>
    <property type="match status" value="1"/>
</dbReference>
<dbReference type="PANTHER" id="PTHR13887:SF52">
    <property type="entry name" value="DSBA-LIKE THIOREDOXIN DOMAIN-CONTAINING PROTEIN"/>
    <property type="match status" value="1"/>
</dbReference>
<evidence type="ECO:0000259" key="1">
    <source>
        <dbReference type="Pfam" id="PF01323"/>
    </source>
</evidence>
<dbReference type="Gene3D" id="3.40.30.10">
    <property type="entry name" value="Glutaredoxin"/>
    <property type="match status" value="1"/>
</dbReference>
<gene>
    <name evidence="2" type="ORF">AC578_10025</name>
</gene>
<dbReference type="InterPro" id="IPR036249">
    <property type="entry name" value="Thioredoxin-like_sf"/>
</dbReference>
<dbReference type="Pfam" id="PF01323">
    <property type="entry name" value="DSBA"/>
    <property type="match status" value="1"/>
</dbReference>
<protein>
    <recommendedName>
        <fullName evidence="1">DSBA-like thioredoxin domain-containing protein</fullName>
    </recommendedName>
</protein>
<comment type="caution">
    <text evidence="2">The sequence shown here is derived from an EMBL/GenBank/DDBJ whole genome shotgun (WGS) entry which is preliminary data.</text>
</comment>
<evidence type="ECO:0000313" key="2">
    <source>
        <dbReference type="EMBL" id="KXT03577.1"/>
    </source>
</evidence>
<keyword evidence="3" id="KW-1185">Reference proteome</keyword>
<reference evidence="2 3" key="1">
    <citation type="submission" date="2015-07" db="EMBL/GenBank/DDBJ databases">
        <title>Comparative genomics of the Sigatoka disease complex on banana suggests a link between parallel evolutionary changes in Pseudocercospora fijiensis and Pseudocercospora eumusae and increased virulence on the banana host.</title>
        <authorList>
            <person name="Chang T.-C."/>
            <person name="Salvucci A."/>
            <person name="Crous P.W."/>
            <person name="Stergiopoulos I."/>
        </authorList>
    </citation>
    <scope>NUCLEOTIDE SEQUENCE [LARGE SCALE GENOMIC DNA]</scope>
    <source>
        <strain evidence="2 3">CBS 114824</strain>
    </source>
</reference>
<dbReference type="PANTHER" id="PTHR13887">
    <property type="entry name" value="GLUTATHIONE S-TRANSFERASE KAPPA"/>
    <property type="match status" value="1"/>
</dbReference>
<sequence>MTYEAEISFTLDTICPWTYLAKRRLEKALTQIPPNSPVHFKIKYKPYQLYPTASTTGTDKRSWYKKTRYDDSDAKLALYEAAMRRYGEAEDIEFQFGGVVANTLPAHRVIQHYQATKGTETAGRIVGGLYRLYFEGEWHPSSDETLVAAAKEAGIEEGDVRKFLEDEEEGLADVKMMIREQAGNGVDSVPYIVFEGKRRDITLEGAREVDEYVKTLNQIIKESS</sequence>
<evidence type="ECO:0000313" key="3">
    <source>
        <dbReference type="Proteomes" id="UP000070133"/>
    </source>
</evidence>
<organism evidence="2 3">
    <name type="scientific">Pseudocercospora eumusae</name>
    <dbReference type="NCBI Taxonomy" id="321146"/>
    <lineage>
        <taxon>Eukaryota</taxon>
        <taxon>Fungi</taxon>
        <taxon>Dikarya</taxon>
        <taxon>Ascomycota</taxon>
        <taxon>Pezizomycotina</taxon>
        <taxon>Dothideomycetes</taxon>
        <taxon>Dothideomycetidae</taxon>
        <taxon>Mycosphaerellales</taxon>
        <taxon>Mycosphaerellaceae</taxon>
        <taxon>Pseudocercospora</taxon>
    </lineage>
</organism>